<organism evidence="1">
    <name type="scientific">marine sediment metagenome</name>
    <dbReference type="NCBI Taxonomy" id="412755"/>
    <lineage>
        <taxon>unclassified sequences</taxon>
        <taxon>metagenomes</taxon>
        <taxon>ecological metagenomes</taxon>
    </lineage>
</organism>
<gene>
    <name evidence="1" type="ORF">S06H3_49940</name>
</gene>
<accession>X1Q7D2</accession>
<dbReference type="EMBL" id="BARV01031572">
    <property type="protein sequence ID" value="GAI39179.1"/>
    <property type="molecule type" value="Genomic_DNA"/>
</dbReference>
<sequence>MRKSWTLFLAVLLVISVGLNAFCYASLGKLRETTDYDEEQYSQLVDERNEAVSRHNELVENTIN</sequence>
<evidence type="ECO:0000313" key="1">
    <source>
        <dbReference type="EMBL" id="GAI39179.1"/>
    </source>
</evidence>
<protein>
    <submittedName>
        <fullName evidence="1">Uncharacterized protein</fullName>
    </submittedName>
</protein>
<proteinExistence type="predicted"/>
<name>X1Q7D2_9ZZZZ</name>
<dbReference type="AlphaFoldDB" id="X1Q7D2"/>
<reference evidence="1" key="1">
    <citation type="journal article" date="2014" name="Front. Microbiol.">
        <title>High frequency of phylogenetically diverse reductive dehalogenase-homologous genes in deep subseafloor sedimentary metagenomes.</title>
        <authorList>
            <person name="Kawai M."/>
            <person name="Futagami T."/>
            <person name="Toyoda A."/>
            <person name="Takaki Y."/>
            <person name="Nishi S."/>
            <person name="Hori S."/>
            <person name="Arai W."/>
            <person name="Tsubouchi T."/>
            <person name="Morono Y."/>
            <person name="Uchiyama I."/>
            <person name="Ito T."/>
            <person name="Fujiyama A."/>
            <person name="Inagaki F."/>
            <person name="Takami H."/>
        </authorList>
    </citation>
    <scope>NUCLEOTIDE SEQUENCE</scope>
    <source>
        <strain evidence="1">Expedition CK06-06</strain>
    </source>
</reference>
<comment type="caution">
    <text evidence="1">The sequence shown here is derived from an EMBL/GenBank/DDBJ whole genome shotgun (WGS) entry which is preliminary data.</text>
</comment>